<dbReference type="InterPro" id="IPR043149">
    <property type="entry name" value="TagF_N"/>
</dbReference>
<name>A0A4V2SK13_9BACL</name>
<sequence length="970" mass="113167">MATLESIWKPKSVTSCTLHSLEERNGDILAKVFIDKEINESLIKELLLIGRESGEEFAFPLHKGKSGDHFLNLFEAVLDLNSRVIDFGIDIWDGYVSIQSQRGMLKKHRLKNKLNTLEDLIFTLNKVRKTIIPYTTVKGNVSFKTNQISTLTKIDRAYLDANGSLTILGYTYDPFRPQGELLDLKQTIIIRSGENEYEKRFIAKFFNRAHLGSDLSQDEIIGFEAELDLTQLDYQMIEDGNLELFMEMEYKHTHQKFIKKIPFHIDSSTAIFNEALVVVDSSEGKKRLSLKRDLDLESIYLSVTNHSLQVEVNTIFADQGKIQLNGELVYGQDHNLSFDGQHLLTIKKRHVNTVHQLPIQIKESAFSCELDLADMVKREIIRDGIWDLYLRIDGKDHRLKTKMDGVPNKQKLIIFPQQIVTNSKNSVLAVKPYYTVQDHVSILIRNFIYPKIIQQIKVTNEQMTVLGKINIMIPNDNIPNQIKGKLVIRCEFGELINLPVNWYLRKTNKTPVEFEFQADTETKGEQFGVIKELLLKNINFDSVKCEIELDDCKSQFNINLNPEKIELTLEDKLVKKARVNRILKKSKNIFYGFLNKIVPMNSKTYIFQSYYGNSYACNPKAIYEELLKQNKKVNAVWVMKDLKKTIPGNPKIVKPRSFKYYYYMAVAKYFVNNGNFPDFYKKRSGAIHVQTWHGTPLKRLGYDVDPDSISYSENTSINLMNRVKRWDYLVAPNSYTANILTRAYNFQKTVLEVGYPRNDIFYQEDKDLKIREIKKKLNIPRDKKVILYAPTWRDTEHKSGKKHEPYEFRFDFENFKEKFGDEYVLLLRLHYFDAARIQTFGYDDLVYNATYYDDIKDLYLISNILVTDYSSVMFDFANLNRPIIFFTYDLFIYESKMRGFYFDFKNDAPGPLVTNEEMLYEAIENIDLLKVEYSEKYQAFREKFCNLDDGSASKRAINAVFRKNGIGERK</sequence>
<dbReference type="PANTHER" id="PTHR37316">
    <property type="entry name" value="TEICHOIC ACID GLYCEROL-PHOSPHATE PRIMASE"/>
    <property type="match status" value="1"/>
</dbReference>
<dbReference type="InterPro" id="IPR051612">
    <property type="entry name" value="Teichoic_Acid_Biosynth"/>
</dbReference>
<dbReference type="Gene3D" id="3.40.50.11820">
    <property type="match status" value="1"/>
</dbReference>
<evidence type="ECO:0000256" key="1">
    <source>
        <dbReference type="ARBA" id="ARBA00004202"/>
    </source>
</evidence>
<reference evidence="7 8" key="1">
    <citation type="submission" date="2019-03" db="EMBL/GenBank/DDBJ databases">
        <title>Genomic Encyclopedia of Type Strains, Phase IV (KMG-IV): sequencing the most valuable type-strain genomes for metagenomic binning, comparative biology and taxonomic classification.</title>
        <authorList>
            <person name="Goeker M."/>
        </authorList>
    </citation>
    <scope>NUCLEOTIDE SEQUENCE [LARGE SCALE GENOMIC DNA]</scope>
    <source>
        <strain evidence="7 8">DSM 19377</strain>
    </source>
</reference>
<dbReference type="GO" id="GO:0005886">
    <property type="term" value="C:plasma membrane"/>
    <property type="evidence" value="ECO:0007669"/>
    <property type="project" value="UniProtKB-SubCell"/>
</dbReference>
<dbReference type="RefSeq" id="WP_132748675.1">
    <property type="nucleotide sequence ID" value="NZ_SLXK01000076.1"/>
</dbReference>
<comment type="caution">
    <text evidence="7">The sequence shown here is derived from an EMBL/GenBank/DDBJ whole genome shotgun (WGS) entry which is preliminary data.</text>
</comment>
<keyword evidence="6" id="KW-0472">Membrane</keyword>
<gene>
    <name evidence="7" type="ORF">EV207_1762</name>
</gene>
<dbReference type="EMBL" id="SLXK01000076">
    <property type="protein sequence ID" value="TCP17656.1"/>
    <property type="molecule type" value="Genomic_DNA"/>
</dbReference>
<dbReference type="PANTHER" id="PTHR37316:SF3">
    <property type="entry name" value="TEICHOIC ACID GLYCEROL-PHOSPHATE TRANSFERASE"/>
    <property type="match status" value="1"/>
</dbReference>
<organism evidence="7 8">
    <name type="scientific">Scopulibacillus darangshiensis</name>
    <dbReference type="NCBI Taxonomy" id="442528"/>
    <lineage>
        <taxon>Bacteria</taxon>
        <taxon>Bacillati</taxon>
        <taxon>Bacillota</taxon>
        <taxon>Bacilli</taxon>
        <taxon>Bacillales</taxon>
        <taxon>Sporolactobacillaceae</taxon>
        <taxon>Scopulibacillus</taxon>
    </lineage>
</organism>
<evidence type="ECO:0000256" key="5">
    <source>
        <dbReference type="ARBA" id="ARBA00022944"/>
    </source>
</evidence>
<keyword evidence="8" id="KW-1185">Reference proteome</keyword>
<dbReference type="Gene3D" id="3.40.50.12580">
    <property type="match status" value="1"/>
</dbReference>
<evidence type="ECO:0000256" key="4">
    <source>
        <dbReference type="ARBA" id="ARBA00022679"/>
    </source>
</evidence>
<keyword evidence="5" id="KW-0777">Teichoic acid biosynthesis</keyword>
<keyword evidence="4 7" id="KW-0808">Transferase</keyword>
<dbReference type="InterPro" id="IPR007554">
    <property type="entry name" value="Glycerophosphate_synth"/>
</dbReference>
<dbReference type="SUPFAM" id="SSF53756">
    <property type="entry name" value="UDP-Glycosyltransferase/glycogen phosphorylase"/>
    <property type="match status" value="1"/>
</dbReference>
<dbReference type="Proteomes" id="UP000295416">
    <property type="component" value="Unassembled WGS sequence"/>
</dbReference>
<accession>A0A4V2SK13</accession>
<keyword evidence="3" id="KW-1003">Cell membrane</keyword>
<evidence type="ECO:0000313" key="8">
    <source>
        <dbReference type="Proteomes" id="UP000295416"/>
    </source>
</evidence>
<dbReference type="GO" id="GO:0019350">
    <property type="term" value="P:teichoic acid biosynthetic process"/>
    <property type="evidence" value="ECO:0007669"/>
    <property type="project" value="UniProtKB-KW"/>
</dbReference>
<dbReference type="InterPro" id="IPR043148">
    <property type="entry name" value="TagF_C"/>
</dbReference>
<dbReference type="Pfam" id="PF04464">
    <property type="entry name" value="Glyphos_transf"/>
    <property type="match status" value="1"/>
</dbReference>
<evidence type="ECO:0000313" key="7">
    <source>
        <dbReference type="EMBL" id="TCP17656.1"/>
    </source>
</evidence>
<dbReference type="OrthoDB" id="9811865at2"/>
<dbReference type="AlphaFoldDB" id="A0A4V2SK13"/>
<comment type="similarity">
    <text evidence="2">Belongs to the CDP-glycerol glycerophosphotransferase family.</text>
</comment>
<evidence type="ECO:0000256" key="2">
    <source>
        <dbReference type="ARBA" id="ARBA00010488"/>
    </source>
</evidence>
<dbReference type="GO" id="GO:0047355">
    <property type="term" value="F:CDP-glycerol glycerophosphotransferase activity"/>
    <property type="evidence" value="ECO:0007669"/>
    <property type="project" value="InterPro"/>
</dbReference>
<evidence type="ECO:0000256" key="6">
    <source>
        <dbReference type="ARBA" id="ARBA00023136"/>
    </source>
</evidence>
<evidence type="ECO:0000256" key="3">
    <source>
        <dbReference type="ARBA" id="ARBA00022475"/>
    </source>
</evidence>
<comment type="subcellular location">
    <subcellularLocation>
        <location evidence="1">Cell membrane</location>
        <topology evidence="1">Peripheral membrane protein</topology>
    </subcellularLocation>
</comment>
<protein>
    <submittedName>
        <fullName evidence="7">CDP-glycerol glycerophosphotransferase</fullName>
    </submittedName>
</protein>
<proteinExistence type="inferred from homology"/>